<gene>
    <name evidence="1" type="ORF">AAGT82_05645</name>
</gene>
<organism evidence="1 2">
    <name type="scientific">Enterobacter quasihormaechei</name>
    <dbReference type="NCBI Taxonomy" id="2529382"/>
    <lineage>
        <taxon>Bacteria</taxon>
        <taxon>Pseudomonadati</taxon>
        <taxon>Pseudomonadota</taxon>
        <taxon>Gammaproteobacteria</taxon>
        <taxon>Enterobacterales</taxon>
        <taxon>Enterobacteriaceae</taxon>
        <taxon>Enterobacter</taxon>
    </lineage>
</organism>
<protein>
    <submittedName>
        <fullName evidence="1">DNA sulfur modification protein DndB</fullName>
    </submittedName>
</protein>
<sequence length="704" mass="81429">MSDSFGIFSQEDIYAFKKTGSFGRFSTIQSFPIEYFLTSLKASELQNLTFARDIKPGKKIDFDQLLQRDLDIGRVETEIKPYITNADSKSRTVFFPPLLVAAIPVSKNTMEEFYSKQQIQRTSIGGRNGYIRTWEGLFKLTLIEDGNYSIVPSMETPQDIISIAREPSQIEMKISNGIERGLKLIVIDGQHRLKALQEVYDEDNGEFLKEMTVPLCILFSPNSTKEVAETVEQEGLTIPRVPEIFRQLFVDVNKNAEQVGGHFNILLSEGNMGSLACRLFCSHILNNKNIEGLAQVEWNQKKKKLSTEINRAYYITSIGVIEKALSETFGKNKSVNEYLIDFDEIREQVQPLENDDHLEFPRVSWDKFSLSQKKHIVNQIQKNVVPLLERLFFESALYKPAADCFINEISKLQQKSEQDGHGGIAFRPVVESILEYMPIPESDRYREARHNLRIFEEEIRDCKNKQCFSLLNHAIFQRAVILTWFEIVKLGRRVSVSKDFANEYFFALINEFSNYPSDIIDFRKGYCQSFIFNGTRVNPTNEVRNGISYLMLSLLSNRATRDRLAASINFKPNEKLLEAFKEEVRNAAYESLNKYINYYTKNRIKVFKNNYPIDPTLDVEFSRQLQEEEHKKKRELKDFKDGIISKDQLTSKFDAMVDEYVRNDIIKAQEEMRLSLGLELDVFGLNDISPEISDENTDYESLDE</sequence>
<dbReference type="EMBL" id="JBCGUG010000002">
    <property type="protein sequence ID" value="MEM0703920.1"/>
    <property type="molecule type" value="Genomic_DNA"/>
</dbReference>
<proteinExistence type="predicted"/>
<evidence type="ECO:0000313" key="2">
    <source>
        <dbReference type="Proteomes" id="UP001490940"/>
    </source>
</evidence>
<accession>A0ABU9PGM7</accession>
<comment type="caution">
    <text evidence="1">The sequence shown here is derived from an EMBL/GenBank/DDBJ whole genome shotgun (WGS) entry which is preliminary data.</text>
</comment>
<keyword evidence="2" id="KW-1185">Reference proteome</keyword>
<evidence type="ECO:0000313" key="1">
    <source>
        <dbReference type="EMBL" id="MEM0703920.1"/>
    </source>
</evidence>
<reference evidence="1 2" key="1">
    <citation type="submission" date="2024-04" db="EMBL/GenBank/DDBJ databases">
        <title>Draft genome sequence of a multidrug-resistant Enterobacter quasihormaechei Hakim RU_CBWE strain isolated from pond surface water at the University of Rajshahi in Bangladesh.</title>
        <authorList>
            <person name="Raihan J."/>
            <person name="Islam M.S."/>
            <person name="Khan M.U."/>
            <person name="Romance M."/>
            <person name="Haque M.H."/>
        </authorList>
    </citation>
    <scope>NUCLEOTIDE SEQUENCE [LARGE SCALE GENOMIC DNA]</scope>
    <source>
        <strain evidence="1 2">Hakim RU_CBWE</strain>
    </source>
</reference>
<dbReference type="RefSeq" id="WP_246933642.1">
    <property type="nucleotide sequence ID" value="NZ_JBCGUG010000002.1"/>
</dbReference>
<name>A0ABU9PGM7_9ENTR</name>
<dbReference type="Proteomes" id="UP001490940">
    <property type="component" value="Unassembled WGS sequence"/>
</dbReference>